<feature type="binding site" evidence="7">
    <location>
        <position position="887"/>
    </location>
    <ligand>
        <name>Zn(2+)</name>
        <dbReference type="ChEBI" id="CHEBI:29105"/>
        <label>2</label>
    </ligand>
</feature>
<accession>A0A5C0UKI4</accession>
<dbReference type="InterPro" id="IPR007083">
    <property type="entry name" value="RNA_pol_Rpb1_4"/>
</dbReference>
<dbReference type="Gene3D" id="1.10.1790.20">
    <property type="match status" value="1"/>
</dbReference>
<dbReference type="GO" id="GO:0000428">
    <property type="term" value="C:DNA-directed RNA polymerase complex"/>
    <property type="evidence" value="ECO:0007669"/>
    <property type="project" value="UniProtKB-KW"/>
</dbReference>
<evidence type="ECO:0000256" key="7">
    <source>
        <dbReference type="HAMAP-Rule" id="MF_01322"/>
    </source>
</evidence>
<dbReference type="GO" id="GO:0000287">
    <property type="term" value="F:magnesium ion binding"/>
    <property type="evidence" value="ECO:0007669"/>
    <property type="project" value="UniProtKB-UniRule"/>
</dbReference>
<protein>
    <recommendedName>
        <fullName evidence="7">DNA-directed RNA polymerase subunit beta'</fullName>
        <shortName evidence="7">RNAP subunit beta'</shortName>
        <ecNumber evidence="7">2.7.7.6</ecNumber>
    </recommendedName>
    <alternativeName>
        <fullName evidence="7">RNA polymerase subunit beta'</fullName>
    </alternativeName>
    <alternativeName>
        <fullName evidence="7">Transcriptase subunit beta'</fullName>
    </alternativeName>
</protein>
<dbReference type="InterPro" id="IPR000722">
    <property type="entry name" value="RNA_pol_asu"/>
</dbReference>
<dbReference type="PANTHER" id="PTHR19376:SF54">
    <property type="entry name" value="DNA-DIRECTED RNA POLYMERASE SUBUNIT BETA"/>
    <property type="match status" value="1"/>
</dbReference>
<dbReference type="RefSeq" id="WP_148951735.1">
    <property type="nucleotide sequence ID" value="NZ_CP043312.1"/>
</dbReference>
<dbReference type="EMBL" id="CP043312">
    <property type="protein sequence ID" value="QEK39374.1"/>
    <property type="molecule type" value="Genomic_DNA"/>
</dbReference>
<dbReference type="InterPro" id="IPR007081">
    <property type="entry name" value="RNA_pol_Rpb1_5"/>
</dbReference>
<comment type="function">
    <text evidence="7 8">DNA-dependent RNA polymerase catalyzes the transcription of DNA into RNA using the four ribonucleoside triphosphates as substrates.</text>
</comment>
<dbReference type="InterPro" id="IPR045867">
    <property type="entry name" value="DNA-dir_RpoC_beta_prime"/>
</dbReference>
<feature type="binding site" evidence="7">
    <location>
        <position position="74"/>
    </location>
    <ligand>
        <name>Zn(2+)</name>
        <dbReference type="ChEBI" id="CHEBI:29105"/>
        <label>1</label>
    </ligand>
</feature>
<comment type="similarity">
    <text evidence="7 8">Belongs to the RNA polymerase beta' chain family.</text>
</comment>
<feature type="binding site" evidence="7">
    <location>
        <position position="466"/>
    </location>
    <ligand>
        <name>Mg(2+)</name>
        <dbReference type="ChEBI" id="CHEBI:18420"/>
    </ligand>
</feature>
<dbReference type="KEGG" id="snay:FZC37_00220"/>
<evidence type="ECO:0000256" key="6">
    <source>
        <dbReference type="ARBA" id="ARBA00048552"/>
    </source>
</evidence>
<dbReference type="CDD" id="cd02655">
    <property type="entry name" value="RNAP_beta'_C"/>
    <property type="match status" value="1"/>
</dbReference>
<evidence type="ECO:0000313" key="10">
    <source>
        <dbReference type="EMBL" id="QEK39374.1"/>
    </source>
</evidence>
<feature type="binding site" evidence="7">
    <location>
        <position position="803"/>
    </location>
    <ligand>
        <name>Zn(2+)</name>
        <dbReference type="ChEBI" id="CHEBI:29105"/>
        <label>2</label>
    </ligand>
</feature>
<dbReference type="Pfam" id="PF00623">
    <property type="entry name" value="RNA_pol_Rpb1_2"/>
    <property type="match status" value="1"/>
</dbReference>
<dbReference type="InterPro" id="IPR038120">
    <property type="entry name" value="Rpb1_funnel_sf"/>
</dbReference>
<keyword evidence="2 7" id="KW-0808">Transferase</keyword>
<dbReference type="InterPro" id="IPR007066">
    <property type="entry name" value="RNA_pol_Rpb1_3"/>
</dbReference>
<comment type="catalytic activity">
    <reaction evidence="6 7 8">
        <text>RNA(n) + a ribonucleoside 5'-triphosphate = RNA(n+1) + diphosphate</text>
        <dbReference type="Rhea" id="RHEA:21248"/>
        <dbReference type="Rhea" id="RHEA-COMP:14527"/>
        <dbReference type="Rhea" id="RHEA-COMP:17342"/>
        <dbReference type="ChEBI" id="CHEBI:33019"/>
        <dbReference type="ChEBI" id="CHEBI:61557"/>
        <dbReference type="ChEBI" id="CHEBI:140395"/>
        <dbReference type="EC" id="2.7.7.6"/>
    </reaction>
</comment>
<comment type="subunit">
    <text evidence="7">The RNAP catalytic core consists of 2 alpha, 1 beta, 1 beta' and 1 omega subunit. When a sigma factor is associated with the core the holoenzyme is formed, which can initiate transcription.</text>
</comment>
<feature type="binding site" evidence="7">
    <location>
        <position position="72"/>
    </location>
    <ligand>
        <name>Zn(2+)</name>
        <dbReference type="ChEBI" id="CHEBI:29105"/>
        <label>1</label>
    </ligand>
</feature>
<keyword evidence="7" id="KW-0862">Zinc</keyword>
<dbReference type="Proteomes" id="UP000323844">
    <property type="component" value="Chromosome"/>
</dbReference>
<comment type="cofactor">
    <cofactor evidence="7">
        <name>Mg(2+)</name>
        <dbReference type="ChEBI" id="CHEBI:18420"/>
    </cofactor>
    <text evidence="7">Binds 1 Mg(2+) ion per subunit.</text>
</comment>
<dbReference type="InterPro" id="IPR012754">
    <property type="entry name" value="DNA-dir_RpoC_beta_prime_bact"/>
</dbReference>
<dbReference type="PANTHER" id="PTHR19376">
    <property type="entry name" value="DNA-DIRECTED RNA POLYMERASE"/>
    <property type="match status" value="1"/>
</dbReference>
<dbReference type="InterPro" id="IPR006592">
    <property type="entry name" value="RNA_pol_N"/>
</dbReference>
<dbReference type="GO" id="GO:0008270">
    <property type="term" value="F:zinc ion binding"/>
    <property type="evidence" value="ECO:0007669"/>
    <property type="project" value="UniProtKB-UniRule"/>
</dbReference>
<dbReference type="Pfam" id="PF04998">
    <property type="entry name" value="RNA_pol_Rpb1_5"/>
    <property type="match status" value="1"/>
</dbReference>
<organism evidence="10 11">
    <name type="scientific">Candidatus Sneabacter namystus</name>
    <dbReference type="NCBI Taxonomy" id="2601646"/>
    <lineage>
        <taxon>Bacteria</taxon>
        <taxon>Pseudomonadati</taxon>
        <taxon>Pseudomonadota</taxon>
        <taxon>Alphaproteobacteria</taxon>
        <taxon>Rickettsiales</taxon>
        <taxon>Rickettsiaceae</taxon>
        <taxon>Rickettsieae</taxon>
        <taxon>Candidatus Sneabacter</taxon>
    </lineage>
</organism>
<keyword evidence="4 7" id="KW-0479">Metal-binding</keyword>
<evidence type="ECO:0000256" key="2">
    <source>
        <dbReference type="ARBA" id="ARBA00022679"/>
    </source>
</evidence>
<sequence>MSRSGLGFFGDENRVEGEFSSMRIGIAGPDTIKSWSYGEVLKPETINYRTFKPEKGGLFCSKIFGPVKDYECLCGRYKRIRYRGIVCHKCGVEVTVSRVRRERMGHITLAAPVAHVWFLRSLPSRIGGLLNMSLKDLEKILYFESHVVIDSGVSPLEVGTLLTEDELQEARDQFGEEGFESSIGGEAVETMLSNLDLGELQLSLRKELSSCESEIKRKKIVKRLKIVENFISSKNKPEWMMITVLPVMPPELRPLVMLDGGRFATSDLNDLYRRVLNRNNRLKRLLALKAPDIIISNEKRMLQEAVDALLDNGKGEKVKGSNKRPLKAIGDMLKGKSGRFRQNLLGKRVDYSGRSVIVAGPTLKLHECGIPKNMALELFKPFLYSKLTGYGIASSIKAAKKMVESGRPEIWDMLEEVVKGHPVLLNRAPTLHRLSVQAFEPVLVEGKAITLHPLVCLAFNADFDGDQMAVHVPLSIEAQMEARVLMMSTNNIISISNGQPVIMADKDIILGIFYLTTMIGSDKQNCKIYASMRDVEYALHYGEVKLHDKIKYKIVQNGVSEFVVTTPGRLIFSRILPSGDKIPFSVVNKTLTKSDIALLIKTTHDLYGTKETVIFADNLMEIGFKYSGSSGLSLGMGDMVAPAFKDKYVADTQQQVEEFESQYYDGLITQGEKYNKVIDAWTHCTELVTQDLIESIKYQDSTDSIDNLHPMYAMSTSGARGSVTQIKQMSGMRGLINTSSGKIIEVPITSNFKEGLTVSEYFNSTHGSRKGLADTALKTANSGYLTRRLVDVALNCVVVEKDCKTGVGIEVRDLTSSGEVVVPLIERLMGRVLASDLKDVRSGKIILNGGGVITEDALEVIKNSGVRSVYIRSALTCEAKDGICAMCYGLDLSSGSIVAVGEAAGVIAAQSIGEPGTQLTMRTFHIGGASTKKAESSYIDASVSGTVKIIDGNSVINSEGDVVVLSRTCKIAIMERGSIEMAKYFVPYGALLLVKDGAKVKTGERLSEWDPYNIPIISEAEGKVVFHDIKHGYNVSSSFDESTGISRSVVTDVGSSSKLQPMLEIVSDTKQFSSYLPINSLLLVENEALVKAGDMLARIPKEFMKSRDITGGLPRVSDLFEARKPKITSIMAGCDGCVEIKDESRGKRVIVLTSEDGKKVYEYSVSKGRHIECSNGERVLKGSILVDGSPLLQDILSIKGTGALAEYMIREVQSVYRLQGVRIDDKHIEIIVRQMLQKIRILDAGDTTFLVGEKVDRTEFENVNSDVVKRGGSGAEGEVIISGITKAATQNISFISSAAFQETTRVLTEAAVSGKVDCLKSIKESVITGRLIPAGTGFYSRKVKGG</sequence>
<evidence type="ECO:0000313" key="11">
    <source>
        <dbReference type="Proteomes" id="UP000323844"/>
    </source>
</evidence>
<evidence type="ECO:0000256" key="3">
    <source>
        <dbReference type="ARBA" id="ARBA00022695"/>
    </source>
</evidence>
<evidence type="ECO:0000256" key="4">
    <source>
        <dbReference type="ARBA" id="ARBA00022723"/>
    </source>
</evidence>
<keyword evidence="11" id="KW-1185">Reference proteome</keyword>
<proteinExistence type="inferred from homology"/>
<dbReference type="Gene3D" id="2.40.50.100">
    <property type="match status" value="3"/>
</dbReference>
<dbReference type="GO" id="GO:0003899">
    <property type="term" value="F:DNA-directed RNA polymerase activity"/>
    <property type="evidence" value="ECO:0007669"/>
    <property type="project" value="UniProtKB-UniRule"/>
</dbReference>
<dbReference type="CDD" id="cd01609">
    <property type="entry name" value="RNAP_beta'_N"/>
    <property type="match status" value="1"/>
</dbReference>
<dbReference type="GO" id="GO:0006351">
    <property type="term" value="P:DNA-templated transcription"/>
    <property type="evidence" value="ECO:0007669"/>
    <property type="project" value="UniProtKB-UniRule"/>
</dbReference>
<feature type="binding site" evidence="7">
    <location>
        <position position="464"/>
    </location>
    <ligand>
        <name>Mg(2+)</name>
        <dbReference type="ChEBI" id="CHEBI:18420"/>
    </ligand>
</feature>
<evidence type="ECO:0000259" key="9">
    <source>
        <dbReference type="SMART" id="SM00663"/>
    </source>
</evidence>
<dbReference type="Gene3D" id="1.10.132.30">
    <property type="match status" value="1"/>
</dbReference>
<dbReference type="Pfam" id="PF04997">
    <property type="entry name" value="RNA_pol_Rpb1_1"/>
    <property type="match status" value="1"/>
</dbReference>
<dbReference type="InterPro" id="IPR042102">
    <property type="entry name" value="RNA_pol_Rpb1_3_sf"/>
</dbReference>
<gene>
    <name evidence="7 10" type="primary">rpoC</name>
    <name evidence="10" type="ORF">FZC37_00220</name>
</gene>
<feature type="domain" description="RNA polymerase N-terminal" evidence="9">
    <location>
        <begin position="238"/>
        <end position="516"/>
    </location>
</feature>
<dbReference type="EC" id="2.7.7.6" evidence="7"/>
<feature type="binding site" evidence="7">
    <location>
        <position position="877"/>
    </location>
    <ligand>
        <name>Zn(2+)</name>
        <dbReference type="ChEBI" id="CHEBI:29105"/>
        <label>2</label>
    </ligand>
</feature>
<dbReference type="InterPro" id="IPR044893">
    <property type="entry name" value="RNA_pol_Rpb1_clamp_domain"/>
</dbReference>
<evidence type="ECO:0000256" key="1">
    <source>
        <dbReference type="ARBA" id="ARBA00022478"/>
    </source>
</evidence>
<dbReference type="SUPFAM" id="SSF64484">
    <property type="entry name" value="beta and beta-prime subunits of DNA dependent RNA-polymerase"/>
    <property type="match status" value="1"/>
</dbReference>
<dbReference type="GO" id="GO:0003677">
    <property type="term" value="F:DNA binding"/>
    <property type="evidence" value="ECO:0007669"/>
    <property type="project" value="UniProtKB-UniRule"/>
</dbReference>
<keyword evidence="5 7" id="KW-0804">Transcription</keyword>
<keyword evidence="3 7" id="KW-0548">Nucleotidyltransferase</keyword>
<reference evidence="10 11" key="1">
    <citation type="submission" date="2019-08" db="EMBL/GenBank/DDBJ databases">
        <title>Highly reduced genomes of protist endosymbionts show evolutionary convergence.</title>
        <authorList>
            <person name="George E."/>
            <person name="Husnik F."/>
            <person name="Tashyreva D."/>
            <person name="Prokopchuk G."/>
            <person name="Horak A."/>
            <person name="Kwong W.K."/>
            <person name="Lukes J."/>
            <person name="Keeling P.J."/>
        </authorList>
    </citation>
    <scope>NUCLEOTIDE SEQUENCE [LARGE SCALE GENOMIC DNA]</scope>
    <source>
        <strain evidence="10">1621</strain>
    </source>
</reference>
<dbReference type="NCBIfam" id="TIGR02386">
    <property type="entry name" value="rpoC_TIGR"/>
    <property type="match status" value="1"/>
</dbReference>
<dbReference type="Gene3D" id="4.10.860.120">
    <property type="entry name" value="RNA polymerase II, clamp domain"/>
    <property type="match status" value="1"/>
</dbReference>
<comment type="cofactor">
    <cofactor evidence="7">
        <name>Zn(2+)</name>
        <dbReference type="ChEBI" id="CHEBI:29105"/>
    </cofactor>
    <text evidence="7">Binds 2 Zn(2+) ions per subunit.</text>
</comment>
<dbReference type="InterPro" id="IPR007080">
    <property type="entry name" value="RNA_pol_Rpb1_1"/>
</dbReference>
<dbReference type="Gene3D" id="1.10.274.100">
    <property type="entry name" value="RNA polymerase Rpb1, domain 3"/>
    <property type="match status" value="2"/>
</dbReference>
<dbReference type="OrthoDB" id="9815296at2"/>
<feature type="binding site" evidence="7">
    <location>
        <position position="87"/>
    </location>
    <ligand>
        <name>Zn(2+)</name>
        <dbReference type="ChEBI" id="CHEBI:29105"/>
        <label>1</label>
    </ligand>
</feature>
<dbReference type="Pfam" id="PF05000">
    <property type="entry name" value="RNA_pol_Rpb1_4"/>
    <property type="match status" value="1"/>
</dbReference>
<feature type="binding site" evidence="7">
    <location>
        <position position="462"/>
    </location>
    <ligand>
        <name>Mg(2+)</name>
        <dbReference type="ChEBI" id="CHEBI:18420"/>
    </ligand>
</feature>
<dbReference type="Gene3D" id="1.10.40.90">
    <property type="match status" value="1"/>
</dbReference>
<dbReference type="Gene3D" id="1.10.150.390">
    <property type="match status" value="1"/>
</dbReference>
<feature type="binding site" evidence="7">
    <location>
        <position position="884"/>
    </location>
    <ligand>
        <name>Zn(2+)</name>
        <dbReference type="ChEBI" id="CHEBI:29105"/>
        <label>2</label>
    </ligand>
</feature>
<dbReference type="Gene3D" id="2.40.40.20">
    <property type="match status" value="1"/>
</dbReference>
<name>A0A5C0UKI4_9RICK</name>
<evidence type="ECO:0000256" key="5">
    <source>
        <dbReference type="ARBA" id="ARBA00023163"/>
    </source>
</evidence>
<keyword evidence="7" id="KW-0460">Magnesium</keyword>
<feature type="binding site" evidence="7">
    <location>
        <position position="90"/>
    </location>
    <ligand>
        <name>Zn(2+)</name>
        <dbReference type="ChEBI" id="CHEBI:29105"/>
        <label>1</label>
    </ligand>
</feature>
<dbReference type="Pfam" id="PF04983">
    <property type="entry name" value="RNA_pol_Rpb1_3"/>
    <property type="match status" value="1"/>
</dbReference>
<keyword evidence="1 7" id="KW-0240">DNA-directed RNA polymerase</keyword>
<dbReference type="HAMAP" id="MF_01322">
    <property type="entry name" value="RNApol_bact_RpoC"/>
    <property type="match status" value="1"/>
</dbReference>
<evidence type="ECO:0000256" key="8">
    <source>
        <dbReference type="RuleBase" id="RU004279"/>
    </source>
</evidence>
<dbReference type="SMART" id="SM00663">
    <property type="entry name" value="RPOLA_N"/>
    <property type="match status" value="1"/>
</dbReference>